<accession>A0ABT0LJR8</accession>
<dbReference type="RefSeq" id="WP_248943362.1">
    <property type="nucleotide sequence ID" value="NZ_JAKIKS010000259.1"/>
</dbReference>
<comment type="caution">
    <text evidence="8">The sequence shown here is derived from an EMBL/GenBank/DDBJ whole genome shotgun (WGS) entry which is preliminary data.</text>
</comment>
<gene>
    <name evidence="8" type="primary">rfbD</name>
    <name evidence="8" type="ORF">L2764_26670</name>
</gene>
<keyword evidence="6" id="KW-0521">NADP</keyword>
<evidence type="ECO:0000256" key="5">
    <source>
        <dbReference type="ARBA" id="ARBA00048200"/>
    </source>
</evidence>
<comment type="cofactor">
    <cofactor evidence="6">
        <name>Mg(2+)</name>
        <dbReference type="ChEBI" id="CHEBI:18420"/>
    </cofactor>
    <text evidence="6">Binds 1 Mg(2+) ion per monomer.</text>
</comment>
<name>A0ABT0LJR8_9GAMM</name>
<protein>
    <recommendedName>
        <fullName evidence="4 6">dTDP-4-dehydrorhamnose reductase</fullName>
        <ecNumber evidence="3 6">1.1.1.133</ecNumber>
    </recommendedName>
</protein>
<comment type="pathway">
    <text evidence="1 6">Carbohydrate biosynthesis; dTDP-L-rhamnose biosynthesis.</text>
</comment>
<evidence type="ECO:0000256" key="1">
    <source>
        <dbReference type="ARBA" id="ARBA00004781"/>
    </source>
</evidence>
<dbReference type="Gene3D" id="3.40.50.720">
    <property type="entry name" value="NAD(P)-binding Rossmann-like Domain"/>
    <property type="match status" value="1"/>
</dbReference>
<dbReference type="NCBIfam" id="TIGR01214">
    <property type="entry name" value="rmlD"/>
    <property type="match status" value="1"/>
</dbReference>
<keyword evidence="9" id="KW-1185">Reference proteome</keyword>
<dbReference type="CDD" id="cd05254">
    <property type="entry name" value="dTDP_HR_like_SDR_e"/>
    <property type="match status" value="1"/>
</dbReference>
<dbReference type="Pfam" id="PF04321">
    <property type="entry name" value="RmlD_sub_bind"/>
    <property type="match status" value="1"/>
</dbReference>
<keyword evidence="6 8" id="KW-0560">Oxidoreductase</keyword>
<dbReference type="Gene3D" id="3.90.25.10">
    <property type="entry name" value="UDP-galactose 4-epimerase, domain 1"/>
    <property type="match status" value="1"/>
</dbReference>
<feature type="domain" description="RmlD-like substrate binding" evidence="7">
    <location>
        <begin position="1"/>
        <end position="290"/>
    </location>
</feature>
<dbReference type="EC" id="1.1.1.133" evidence="3 6"/>
<sequence>MRILIVGKNGQLGRHLVEKLNCLAVICAVDIQELDISDQLAVNNRVQQDQPDIIINAAAYTAVEQADNEVEQAFKVNNDGVKFLAQAAKNIGAVIIHISTDYVFDGSKILPYSEMDAALPQNVYGKSKLAGEGEVIQICPEHIIIRTAWLFSEQSNNFVSTMLKLGQKHNELSIVDDQWGGPTYAGDLADAIVHIVEQFKQAGTVDWGVYHFSGWPHVTWYQFAQIIFNYAYEQKMINKVPKLLSISSKAYPSNVNRPVNSRLNCTKIKERFGIDMGDWAKALPHVIEQLIDKDPM</sequence>
<evidence type="ECO:0000256" key="6">
    <source>
        <dbReference type="RuleBase" id="RU364082"/>
    </source>
</evidence>
<dbReference type="EMBL" id="JAKIKS010000259">
    <property type="protein sequence ID" value="MCL1127938.1"/>
    <property type="molecule type" value="Genomic_DNA"/>
</dbReference>
<reference evidence="8 9" key="1">
    <citation type="submission" date="2022-01" db="EMBL/GenBank/DDBJ databases">
        <title>Whole genome-based taxonomy of the Shewanellaceae.</title>
        <authorList>
            <person name="Martin-Rodriguez A.J."/>
        </authorList>
    </citation>
    <scope>NUCLEOTIDE SEQUENCE [LARGE SCALE GENOMIC DNA]</scope>
    <source>
        <strain evidence="8 9">DSM 17177</strain>
    </source>
</reference>
<dbReference type="InterPro" id="IPR036291">
    <property type="entry name" value="NAD(P)-bd_dom_sf"/>
</dbReference>
<comment type="function">
    <text evidence="6">Catalyzes the reduction of dTDP-6-deoxy-L-lyxo-4-hexulose to yield dTDP-L-rhamnose.</text>
</comment>
<evidence type="ECO:0000313" key="9">
    <source>
        <dbReference type="Proteomes" id="UP001203423"/>
    </source>
</evidence>
<evidence type="ECO:0000256" key="2">
    <source>
        <dbReference type="ARBA" id="ARBA00010944"/>
    </source>
</evidence>
<proteinExistence type="inferred from homology"/>
<evidence type="ECO:0000256" key="4">
    <source>
        <dbReference type="ARBA" id="ARBA00017099"/>
    </source>
</evidence>
<evidence type="ECO:0000313" key="8">
    <source>
        <dbReference type="EMBL" id="MCL1127938.1"/>
    </source>
</evidence>
<comment type="catalytic activity">
    <reaction evidence="5 6">
        <text>dTDP-beta-L-rhamnose + NADP(+) = dTDP-4-dehydro-beta-L-rhamnose + NADPH + H(+)</text>
        <dbReference type="Rhea" id="RHEA:21796"/>
        <dbReference type="ChEBI" id="CHEBI:15378"/>
        <dbReference type="ChEBI" id="CHEBI:57510"/>
        <dbReference type="ChEBI" id="CHEBI:57783"/>
        <dbReference type="ChEBI" id="CHEBI:58349"/>
        <dbReference type="ChEBI" id="CHEBI:62830"/>
        <dbReference type="EC" id="1.1.1.133"/>
    </reaction>
</comment>
<dbReference type="GO" id="GO:0008831">
    <property type="term" value="F:dTDP-4-dehydrorhamnose reductase activity"/>
    <property type="evidence" value="ECO:0007669"/>
    <property type="project" value="UniProtKB-EC"/>
</dbReference>
<dbReference type="PANTHER" id="PTHR10491:SF4">
    <property type="entry name" value="METHIONINE ADENOSYLTRANSFERASE 2 SUBUNIT BETA"/>
    <property type="match status" value="1"/>
</dbReference>
<dbReference type="InterPro" id="IPR029903">
    <property type="entry name" value="RmlD-like-bd"/>
</dbReference>
<dbReference type="PANTHER" id="PTHR10491">
    <property type="entry name" value="DTDP-4-DEHYDRORHAMNOSE REDUCTASE"/>
    <property type="match status" value="1"/>
</dbReference>
<organism evidence="8 9">
    <name type="scientific">Shewanella surugensis</name>
    <dbReference type="NCBI Taxonomy" id="212020"/>
    <lineage>
        <taxon>Bacteria</taxon>
        <taxon>Pseudomonadati</taxon>
        <taxon>Pseudomonadota</taxon>
        <taxon>Gammaproteobacteria</taxon>
        <taxon>Alteromonadales</taxon>
        <taxon>Shewanellaceae</taxon>
        <taxon>Shewanella</taxon>
    </lineage>
</organism>
<evidence type="ECO:0000259" key="7">
    <source>
        <dbReference type="Pfam" id="PF04321"/>
    </source>
</evidence>
<dbReference type="SUPFAM" id="SSF51735">
    <property type="entry name" value="NAD(P)-binding Rossmann-fold domains"/>
    <property type="match status" value="1"/>
</dbReference>
<dbReference type="Proteomes" id="UP001203423">
    <property type="component" value="Unassembled WGS sequence"/>
</dbReference>
<evidence type="ECO:0000256" key="3">
    <source>
        <dbReference type="ARBA" id="ARBA00012929"/>
    </source>
</evidence>
<comment type="similarity">
    <text evidence="2 6">Belongs to the dTDP-4-dehydrorhamnose reductase family.</text>
</comment>
<dbReference type="InterPro" id="IPR005913">
    <property type="entry name" value="dTDP_dehydrorham_reduct"/>
</dbReference>